<feature type="transmembrane region" description="Helical" evidence="12">
    <location>
        <begin position="65"/>
        <end position="83"/>
    </location>
</feature>
<dbReference type="PROSITE" id="PS00217">
    <property type="entry name" value="SUGAR_TRANSPORT_2"/>
    <property type="match status" value="1"/>
</dbReference>
<name>A0A4Q9HX17_STRKA</name>
<feature type="transmembrane region" description="Helical" evidence="12">
    <location>
        <begin position="149"/>
        <end position="169"/>
    </location>
</feature>
<dbReference type="InterPro" id="IPR005829">
    <property type="entry name" value="Sugar_transporter_CS"/>
</dbReference>
<proteinExistence type="inferred from homology"/>
<feature type="transmembrane region" description="Helical" evidence="12">
    <location>
        <begin position="190"/>
        <end position="213"/>
    </location>
</feature>
<gene>
    <name evidence="14" type="ORF">EYS09_10300</name>
</gene>
<feature type="transmembrane region" description="Helical" evidence="12">
    <location>
        <begin position="336"/>
        <end position="353"/>
    </location>
</feature>
<dbReference type="GO" id="GO:0015293">
    <property type="term" value="F:symporter activity"/>
    <property type="evidence" value="ECO:0007669"/>
    <property type="project" value="UniProtKB-KW"/>
</dbReference>
<evidence type="ECO:0000256" key="3">
    <source>
        <dbReference type="ARBA" id="ARBA00022448"/>
    </source>
</evidence>
<keyword evidence="6" id="KW-0769">Symport</keyword>
<dbReference type="PANTHER" id="PTHR43528">
    <property type="entry name" value="ALPHA-KETOGLUTARATE PERMEASE"/>
    <property type="match status" value="1"/>
</dbReference>
<keyword evidence="7 12" id="KW-1133">Transmembrane helix</keyword>
<dbReference type="Gene3D" id="1.20.1250.20">
    <property type="entry name" value="MFS general substrate transporter like domains"/>
    <property type="match status" value="1"/>
</dbReference>
<dbReference type="FunFam" id="1.20.1250.20:FF:000001">
    <property type="entry name" value="Dicarboxylate MFS transporter"/>
    <property type="match status" value="1"/>
</dbReference>
<dbReference type="SUPFAM" id="SSF103473">
    <property type="entry name" value="MFS general substrate transporter"/>
    <property type="match status" value="1"/>
</dbReference>
<feature type="transmembrane region" description="Helical" evidence="12">
    <location>
        <begin position="365"/>
        <end position="384"/>
    </location>
</feature>
<dbReference type="GO" id="GO:0005886">
    <property type="term" value="C:plasma membrane"/>
    <property type="evidence" value="ECO:0007669"/>
    <property type="project" value="UniProtKB-SubCell"/>
</dbReference>
<feature type="transmembrane region" description="Helical" evidence="12">
    <location>
        <begin position="430"/>
        <end position="453"/>
    </location>
</feature>
<feature type="compositionally biased region" description="Basic and acidic residues" evidence="11">
    <location>
        <begin position="27"/>
        <end position="38"/>
    </location>
</feature>
<keyword evidence="5 12" id="KW-0812">Transmembrane</keyword>
<organism evidence="14 15">
    <name type="scientific">Streptomyces kasugaensis</name>
    <dbReference type="NCBI Taxonomy" id="1946"/>
    <lineage>
        <taxon>Bacteria</taxon>
        <taxon>Bacillati</taxon>
        <taxon>Actinomycetota</taxon>
        <taxon>Actinomycetes</taxon>
        <taxon>Kitasatosporales</taxon>
        <taxon>Streptomycetaceae</taxon>
        <taxon>Streptomyces</taxon>
    </lineage>
</organism>
<keyword evidence="8 12" id="KW-0472">Membrane</keyword>
<evidence type="ECO:0000256" key="7">
    <source>
        <dbReference type="ARBA" id="ARBA00022989"/>
    </source>
</evidence>
<evidence type="ECO:0000256" key="6">
    <source>
        <dbReference type="ARBA" id="ARBA00022847"/>
    </source>
</evidence>
<feature type="transmembrane region" description="Helical" evidence="12">
    <location>
        <begin position="296"/>
        <end position="316"/>
    </location>
</feature>
<dbReference type="Proteomes" id="UP000292452">
    <property type="component" value="Unassembled WGS sequence"/>
</dbReference>
<protein>
    <recommendedName>
        <fullName evidence="10">Putative proline/betaine transporter</fullName>
    </recommendedName>
</protein>
<comment type="function">
    <text evidence="9">May be a proton symporter involved in the uptake of osmolytes such as proline and glycine betaine.</text>
</comment>
<dbReference type="RefSeq" id="WP_131123000.1">
    <property type="nucleotide sequence ID" value="NZ_SIXH01000066.1"/>
</dbReference>
<dbReference type="EMBL" id="SIXH01000066">
    <property type="protein sequence ID" value="TBO59773.1"/>
    <property type="molecule type" value="Genomic_DNA"/>
</dbReference>
<feature type="transmembrane region" description="Helical" evidence="12">
    <location>
        <begin position="396"/>
        <end position="418"/>
    </location>
</feature>
<evidence type="ECO:0000256" key="8">
    <source>
        <dbReference type="ARBA" id="ARBA00023136"/>
    </source>
</evidence>
<reference evidence="14 15" key="1">
    <citation type="submission" date="2019-02" db="EMBL/GenBank/DDBJ databases">
        <title>Draft Genome Sequence of Streptomyces sp. AM-2504, identified by 16S rRNA comparative analysis as a Streptomyces Kasugaensis strain.</title>
        <authorList>
            <person name="Napolioni V."/>
            <person name="Giuliodori A.M."/>
            <person name="Spurio R."/>
            <person name="Fabbretti A."/>
        </authorList>
    </citation>
    <scope>NUCLEOTIDE SEQUENCE [LARGE SCALE GENOMIC DNA]</scope>
    <source>
        <strain evidence="14 15">AM-2504</strain>
    </source>
</reference>
<evidence type="ECO:0000313" key="14">
    <source>
        <dbReference type="EMBL" id="TBO59773.1"/>
    </source>
</evidence>
<feature type="domain" description="Major facilitator superfamily (MFS) profile" evidence="13">
    <location>
        <begin position="53"/>
        <end position="479"/>
    </location>
</feature>
<evidence type="ECO:0000259" key="13">
    <source>
        <dbReference type="PROSITE" id="PS50850"/>
    </source>
</evidence>
<sequence length="512" mass="54994">MPTGSTGAAPAGHRDPAARTRHRTLRRAADRRRNPRLRRTDITVTDERVVRRAVKAAALGNAMEWFDFGIYSYLAITLGKVFFPGGNATTSLLSSFATFAVAFLVRPVGGAYFGPLGDRIGRKKVLALTMIMMALGTLCIGLIPARATIGFWAPVLLVLCRLVQGFSTGGEYGGASTFIAEYAPDKRRGYFGSFLEMGTLIGYTGAAGIVLVLDTALGPDTMLRWGWRLPFLVAGPLGLIGLYLRLRLDETPAFRRLEESRTRRVTGSAADAEAEFAHLSANAPKKKLGEIFTQQWPTLILCVALVGAYNITDYMLLSYMPTYLTDTLRYRESHGLLILLGTMIALMCLLSSVGRLNDRLGRKPLLMTGMLGFLLTSVPAFLLVKQGSVPAVIGGMALLGLCLVCLLGTMSAALPALFPTSVRYGCLAIGYNLAVSLFGGTTPLVITALLHAFDNDVMVPAYYTMAAALVGIAAVTRMKETAGRPLPGSPPSVATEEEAIALVNARSTERRA</sequence>
<evidence type="ECO:0000256" key="1">
    <source>
        <dbReference type="ARBA" id="ARBA00004651"/>
    </source>
</evidence>
<keyword evidence="15" id="KW-1185">Reference proteome</keyword>
<evidence type="ECO:0000256" key="11">
    <source>
        <dbReference type="SAM" id="MobiDB-lite"/>
    </source>
</evidence>
<evidence type="ECO:0000256" key="10">
    <source>
        <dbReference type="ARBA" id="ARBA00039918"/>
    </source>
</evidence>
<dbReference type="PROSITE" id="PS50850">
    <property type="entry name" value="MFS"/>
    <property type="match status" value="1"/>
</dbReference>
<feature type="transmembrane region" description="Helical" evidence="12">
    <location>
        <begin position="459"/>
        <end position="476"/>
    </location>
</feature>
<evidence type="ECO:0000313" key="15">
    <source>
        <dbReference type="Proteomes" id="UP000292452"/>
    </source>
</evidence>
<keyword evidence="4" id="KW-1003">Cell membrane</keyword>
<dbReference type="InterPro" id="IPR036259">
    <property type="entry name" value="MFS_trans_sf"/>
</dbReference>
<evidence type="ECO:0000256" key="12">
    <source>
        <dbReference type="SAM" id="Phobius"/>
    </source>
</evidence>
<accession>A0A4Q9HX17</accession>
<evidence type="ECO:0000256" key="2">
    <source>
        <dbReference type="ARBA" id="ARBA00008240"/>
    </source>
</evidence>
<feature type="transmembrane region" description="Helical" evidence="12">
    <location>
        <begin position="225"/>
        <end position="246"/>
    </location>
</feature>
<dbReference type="Pfam" id="PF00083">
    <property type="entry name" value="Sugar_tr"/>
    <property type="match status" value="1"/>
</dbReference>
<dbReference type="InterPro" id="IPR020846">
    <property type="entry name" value="MFS_dom"/>
</dbReference>
<evidence type="ECO:0000256" key="4">
    <source>
        <dbReference type="ARBA" id="ARBA00022475"/>
    </source>
</evidence>
<dbReference type="AlphaFoldDB" id="A0A4Q9HX17"/>
<comment type="subcellular location">
    <subcellularLocation>
        <location evidence="1">Cell membrane</location>
        <topology evidence="1">Multi-pass membrane protein</topology>
    </subcellularLocation>
</comment>
<feature type="transmembrane region" description="Helical" evidence="12">
    <location>
        <begin position="95"/>
        <end position="113"/>
    </location>
</feature>
<dbReference type="CDD" id="cd17366">
    <property type="entry name" value="MFS_ProP"/>
    <property type="match status" value="1"/>
</dbReference>
<keyword evidence="3" id="KW-0813">Transport</keyword>
<evidence type="ECO:0000256" key="9">
    <source>
        <dbReference type="ARBA" id="ARBA00037295"/>
    </source>
</evidence>
<feature type="transmembrane region" description="Helical" evidence="12">
    <location>
        <begin position="125"/>
        <end position="143"/>
    </location>
</feature>
<comment type="similarity">
    <text evidence="2">Belongs to the major facilitator superfamily. Metabolite:H+ Symporter (MHS) family (TC 2.A.1.6) family.</text>
</comment>
<dbReference type="InterPro" id="IPR051084">
    <property type="entry name" value="H+-coupled_symporters"/>
</dbReference>
<dbReference type="InterPro" id="IPR005828">
    <property type="entry name" value="MFS_sugar_transport-like"/>
</dbReference>
<evidence type="ECO:0000256" key="5">
    <source>
        <dbReference type="ARBA" id="ARBA00022692"/>
    </source>
</evidence>
<comment type="caution">
    <text evidence="14">The sequence shown here is derived from an EMBL/GenBank/DDBJ whole genome shotgun (WGS) entry which is preliminary data.</text>
</comment>
<dbReference type="PANTHER" id="PTHR43528:SF1">
    <property type="entry name" value="ALPHA-KETOGLUTARATE PERMEASE"/>
    <property type="match status" value="1"/>
</dbReference>
<feature type="region of interest" description="Disordered" evidence="11">
    <location>
        <begin position="1"/>
        <end position="38"/>
    </location>
</feature>